<feature type="compositionally biased region" description="Polar residues" evidence="1">
    <location>
        <begin position="1"/>
        <end position="18"/>
    </location>
</feature>
<evidence type="ECO:0000256" key="1">
    <source>
        <dbReference type="SAM" id="MobiDB-lite"/>
    </source>
</evidence>
<reference evidence="2" key="1">
    <citation type="submission" date="2021-02" db="EMBL/GenBank/DDBJ databases">
        <authorList>
            <person name="Nieuwenhuis M."/>
            <person name="Van De Peppel L.J.J."/>
        </authorList>
    </citation>
    <scope>NUCLEOTIDE SEQUENCE</scope>
    <source>
        <strain evidence="2">D49</strain>
    </source>
</reference>
<evidence type="ECO:0000313" key="3">
    <source>
        <dbReference type="Proteomes" id="UP000717328"/>
    </source>
</evidence>
<reference evidence="2" key="2">
    <citation type="submission" date="2021-10" db="EMBL/GenBank/DDBJ databases">
        <title>Phylogenomics reveals ancestral predisposition of the termite-cultivated fungus Termitomyces towards a domesticated lifestyle.</title>
        <authorList>
            <person name="Auxier B."/>
            <person name="Grum-Grzhimaylo A."/>
            <person name="Cardenas M.E."/>
            <person name="Lodge J.D."/>
            <person name="Laessoe T."/>
            <person name="Pedersen O."/>
            <person name="Smith M.E."/>
            <person name="Kuyper T.W."/>
            <person name="Franco-Molano E.A."/>
            <person name="Baroni T.J."/>
            <person name="Aanen D.K."/>
        </authorList>
    </citation>
    <scope>NUCLEOTIDE SEQUENCE</scope>
    <source>
        <strain evidence="2">D49</strain>
    </source>
</reference>
<organism evidence="2 3">
    <name type="scientific">Sphagnurus paluster</name>
    <dbReference type="NCBI Taxonomy" id="117069"/>
    <lineage>
        <taxon>Eukaryota</taxon>
        <taxon>Fungi</taxon>
        <taxon>Dikarya</taxon>
        <taxon>Basidiomycota</taxon>
        <taxon>Agaricomycotina</taxon>
        <taxon>Agaricomycetes</taxon>
        <taxon>Agaricomycetidae</taxon>
        <taxon>Agaricales</taxon>
        <taxon>Tricholomatineae</taxon>
        <taxon>Lyophyllaceae</taxon>
        <taxon>Sphagnurus</taxon>
    </lineage>
</organism>
<dbReference type="InterPro" id="IPR032675">
    <property type="entry name" value="LRR_dom_sf"/>
</dbReference>
<gene>
    <name evidence="2" type="ORF">H0H81_000554</name>
</gene>
<comment type="caution">
    <text evidence="2">The sequence shown here is derived from an EMBL/GenBank/DDBJ whole genome shotgun (WGS) entry which is preliminary data.</text>
</comment>
<dbReference type="CDD" id="cd09917">
    <property type="entry name" value="F-box_SF"/>
    <property type="match status" value="1"/>
</dbReference>
<dbReference type="AlphaFoldDB" id="A0A9P7GGG5"/>
<dbReference type="Proteomes" id="UP000717328">
    <property type="component" value="Unassembled WGS sequence"/>
</dbReference>
<sequence>MISTGRSTSPTTWAQSSRPKLPKKVITIVPSSGKARPKKVVQSLDTNPNSYDRTDPFFAFNTLIKLLGSLPSRIGGCQYKLTPDEHKLSVHLLTIVEPFVGLAPSRRTITRQPTEVLDAIIFHVDSRHDLLSLALSCKRMYDVVCPRHIDYRVVRCKVSALSVWNHLVVNRSLARNVRRLEILDERSAGSELIPPGILMSDTDLESTDDELGLHDKQERYLVSALTKMTALTSFAWSCNHSPISIDNVWPTLLKCHSLQQVEINDNLVFSNPLESESCKPRKQIVLPEMTMMTLRSTSHVYGSTKQPNLSRISGILNHCPNLKSLDITYNSPRSTSNAGSPRPSADDLLLYGRWTQLTSLTLTNVRYSPTTGLDSTSTFLSAHPNLEVLHLDIGTIPSGGSSTTPGLTLTPGSLPRLRELHANKEIATAVLACPSTHPRPLETIKGVRLSGTQDHTFLVHLKQRGRQVRRIELSGWGEMEDLRRLVEAAPNLTWLDVGRKQNTTARANAHAVVTNTLEWATLLADLPELVAFHGVRFFFEVSHQAALPGVTATSTHISMTDRSRIRKNDEVAGVLAWKCPKLRRVDHWEEAPGKVIVLVKDTPDRASEKEKVRWEVRRVKI</sequence>
<dbReference type="SUPFAM" id="SSF52047">
    <property type="entry name" value="RNI-like"/>
    <property type="match status" value="1"/>
</dbReference>
<feature type="region of interest" description="Disordered" evidence="1">
    <location>
        <begin position="1"/>
        <end position="20"/>
    </location>
</feature>
<accession>A0A9P7GGG5</accession>
<dbReference type="Gene3D" id="3.80.10.10">
    <property type="entry name" value="Ribonuclease Inhibitor"/>
    <property type="match status" value="1"/>
</dbReference>
<name>A0A9P7GGG5_9AGAR</name>
<protein>
    <recommendedName>
        <fullName evidence="4">F-box domain-containing protein</fullName>
    </recommendedName>
</protein>
<dbReference type="EMBL" id="JABCKI010000542">
    <property type="protein sequence ID" value="KAG5650139.1"/>
    <property type="molecule type" value="Genomic_DNA"/>
</dbReference>
<proteinExistence type="predicted"/>
<evidence type="ECO:0008006" key="4">
    <source>
        <dbReference type="Google" id="ProtNLM"/>
    </source>
</evidence>
<evidence type="ECO:0000313" key="2">
    <source>
        <dbReference type="EMBL" id="KAG5650139.1"/>
    </source>
</evidence>
<dbReference type="OrthoDB" id="3270296at2759"/>
<keyword evidence="3" id="KW-1185">Reference proteome</keyword>